<feature type="transmembrane region" description="Helical" evidence="2">
    <location>
        <begin position="40"/>
        <end position="61"/>
    </location>
</feature>
<feature type="non-terminal residue" evidence="3">
    <location>
        <position position="91"/>
    </location>
</feature>
<evidence type="ECO:0000256" key="1">
    <source>
        <dbReference type="SAM" id="MobiDB-lite"/>
    </source>
</evidence>
<keyword evidence="4" id="KW-1185">Reference proteome</keyword>
<reference evidence="4" key="1">
    <citation type="journal article" date="2019" name="Int. J. Syst. Evol. Microbiol.">
        <title>The Global Catalogue of Microorganisms (GCM) 10K type strain sequencing project: providing services to taxonomists for standard genome sequencing and annotation.</title>
        <authorList>
            <consortium name="The Broad Institute Genomics Platform"/>
            <consortium name="The Broad Institute Genome Sequencing Center for Infectious Disease"/>
            <person name="Wu L."/>
            <person name="Ma J."/>
        </authorList>
    </citation>
    <scope>NUCLEOTIDE SEQUENCE [LARGE SCALE GENOMIC DNA]</scope>
    <source>
        <strain evidence="4">JCM 32148</strain>
    </source>
</reference>
<dbReference type="EMBL" id="JBHTHM010000556">
    <property type="protein sequence ID" value="MFD0784809.1"/>
    <property type="molecule type" value="Genomic_DNA"/>
</dbReference>
<comment type="caution">
    <text evidence="3">The sequence shown here is derived from an EMBL/GenBank/DDBJ whole genome shotgun (WGS) entry which is preliminary data.</text>
</comment>
<accession>A0ABW3A2B9</accession>
<evidence type="ECO:0000313" key="4">
    <source>
        <dbReference type="Proteomes" id="UP001597053"/>
    </source>
</evidence>
<gene>
    <name evidence="3" type="ORF">ACFQZ8_12945</name>
</gene>
<keyword evidence="2" id="KW-0812">Transmembrane</keyword>
<evidence type="ECO:0000313" key="3">
    <source>
        <dbReference type="EMBL" id="MFD0784809.1"/>
    </source>
</evidence>
<dbReference type="Proteomes" id="UP001597053">
    <property type="component" value="Unassembled WGS sequence"/>
</dbReference>
<sequence length="91" mass="9374">MVAHIHGGNSPTLPARTAPSHIPVPVFVDVSGRRARLMRWCAVLLATGTLAYVPVVGIAVLTGPSVPRLAPSPGDETGMEIGDQPAEQSGP</sequence>
<name>A0ABW3A2B9_9ACTN</name>
<organism evidence="3 4">
    <name type="scientific">Micromonospora azadirachtae</name>
    <dbReference type="NCBI Taxonomy" id="1970735"/>
    <lineage>
        <taxon>Bacteria</taxon>
        <taxon>Bacillati</taxon>
        <taxon>Actinomycetota</taxon>
        <taxon>Actinomycetes</taxon>
        <taxon>Micromonosporales</taxon>
        <taxon>Micromonosporaceae</taxon>
        <taxon>Micromonospora</taxon>
    </lineage>
</organism>
<feature type="region of interest" description="Disordered" evidence="1">
    <location>
        <begin position="64"/>
        <end position="91"/>
    </location>
</feature>
<protein>
    <submittedName>
        <fullName evidence="3">Uncharacterized protein</fullName>
    </submittedName>
</protein>
<evidence type="ECO:0000256" key="2">
    <source>
        <dbReference type="SAM" id="Phobius"/>
    </source>
</evidence>
<proteinExistence type="predicted"/>
<keyword evidence="2" id="KW-1133">Transmembrane helix</keyword>
<keyword evidence="2" id="KW-0472">Membrane</keyword>